<accession>A0A8E1WAL7</accession>
<proteinExistence type="predicted"/>
<evidence type="ECO:0000313" key="4">
    <source>
        <dbReference type="Proteomes" id="UP000550260"/>
    </source>
</evidence>
<feature type="domain" description="DUF2399" evidence="1">
    <location>
        <begin position="258"/>
        <end position="364"/>
    </location>
</feature>
<dbReference type="AlphaFoldDB" id="A0A8E1WAL7"/>
<evidence type="ECO:0000313" key="3">
    <source>
        <dbReference type="EMBL" id="MBB2506450.1"/>
    </source>
</evidence>
<dbReference type="Pfam" id="PF11796">
    <property type="entry name" value="DUF3323"/>
    <property type="match status" value="1"/>
</dbReference>
<evidence type="ECO:0000259" key="2">
    <source>
        <dbReference type="Pfam" id="PF11796"/>
    </source>
</evidence>
<sequence>MDTDATDPDVKPLWDAVASRLANGAAPTSIRVVKAELSRAGRALITGWLAQNEPATRRRRQLDIVDGKTVIPLPRVLEALGLVAEDLPSVVPQLAGSFPDLAGERLRAARLRNDLWNHAETVLVDAPRLLARLRAAGVKDEKADDLRSLINALARARALLPLKRPVPLARLALACAGNPHFFDLTEECHGAKLVLLAVDLLKATQPDTPAAARAMLARVGVFADRLSQTVLTLNVDAVGDGPVDRALRLACADRRPLHLTLYDLTCTPPTLATDRPWLVVENQSVVDEALIRQATTPIVCTAGSLSAVDHVILGIAQDAGVSIRYAGDLDVSGHAIAETVRSRYGGQVVHMDERTAQAAEAAGPLANQPPAVPLLDGPSRVPLHGDHNPPIPSTNTDTDQGKYAVFQEHSVVLERLLGADSTDPLRLPLAAPRR</sequence>
<gene>
    <name evidence="3" type="ORF">H5411_46030</name>
</gene>
<dbReference type="InterPro" id="IPR024466">
    <property type="entry name" value="CHP02679_N"/>
</dbReference>
<name>A0A8E1WAL7_9PSEU</name>
<evidence type="ECO:0000259" key="1">
    <source>
        <dbReference type="Pfam" id="PF09664"/>
    </source>
</evidence>
<feature type="domain" description="Conserved hypothetical protein CHP02679 N terminus" evidence="2">
    <location>
        <begin position="73"/>
        <end position="235"/>
    </location>
</feature>
<reference evidence="3 4" key="1">
    <citation type="submission" date="2020-08" db="EMBL/GenBank/DDBJ databases">
        <title>Amycolatopsis echigonensis JCM 21831.</title>
        <authorList>
            <person name="Tedsree N."/>
            <person name="Kuncharoen N."/>
            <person name="Likhitwitayawuid K."/>
            <person name="Tanasupawat S."/>
        </authorList>
    </citation>
    <scope>NUCLEOTIDE SEQUENCE [LARGE SCALE GENOMIC DNA]</scope>
    <source>
        <strain evidence="3 4">JCM 21831</strain>
    </source>
</reference>
<dbReference type="Pfam" id="PF09664">
    <property type="entry name" value="DUF2399"/>
    <property type="match status" value="1"/>
</dbReference>
<organism evidence="3 4">
    <name type="scientific">Amycolatopsis echigonensis</name>
    <dbReference type="NCBI Taxonomy" id="2576905"/>
    <lineage>
        <taxon>Bacteria</taxon>
        <taxon>Bacillati</taxon>
        <taxon>Actinomycetota</taxon>
        <taxon>Actinomycetes</taxon>
        <taxon>Pseudonocardiales</taxon>
        <taxon>Pseudonocardiaceae</taxon>
        <taxon>Amycolatopsis</taxon>
    </lineage>
</organism>
<protein>
    <submittedName>
        <fullName evidence="3">DUF2399 domain-containing protein</fullName>
    </submittedName>
</protein>
<dbReference type="Proteomes" id="UP000550260">
    <property type="component" value="Unassembled WGS sequence"/>
</dbReference>
<dbReference type="InterPro" id="IPR024465">
    <property type="entry name" value="DUF2399"/>
</dbReference>
<comment type="caution">
    <text evidence="3">The sequence shown here is derived from an EMBL/GenBank/DDBJ whole genome shotgun (WGS) entry which is preliminary data.</text>
</comment>
<dbReference type="EMBL" id="JACJHR010000191">
    <property type="protein sequence ID" value="MBB2506450.1"/>
    <property type="molecule type" value="Genomic_DNA"/>
</dbReference>